<dbReference type="HAMAP" id="MF_00074">
    <property type="entry name" value="16SrRNA_methyltr_G"/>
    <property type="match status" value="1"/>
</dbReference>
<dbReference type="SUPFAM" id="SSF53335">
    <property type="entry name" value="S-adenosyl-L-methionine-dependent methyltransferases"/>
    <property type="match status" value="1"/>
</dbReference>
<evidence type="ECO:0000256" key="5">
    <source>
        <dbReference type="ARBA" id="ARBA00022691"/>
    </source>
</evidence>
<dbReference type="RefSeq" id="WP_067978886.1">
    <property type="nucleotide sequence ID" value="NZ_CP014163.1"/>
</dbReference>
<feature type="binding site" evidence="6">
    <location>
        <begin position="128"/>
        <end position="129"/>
    </location>
    <ligand>
        <name>S-adenosyl-L-methionine</name>
        <dbReference type="ChEBI" id="CHEBI:59789"/>
    </ligand>
</feature>
<dbReference type="InterPro" id="IPR003682">
    <property type="entry name" value="rRNA_ssu_MeTfrase_G"/>
</dbReference>
<evidence type="ECO:0000256" key="6">
    <source>
        <dbReference type="HAMAP-Rule" id="MF_00074"/>
    </source>
</evidence>
<dbReference type="Gene3D" id="3.40.50.150">
    <property type="entry name" value="Vaccinia Virus protein VP39"/>
    <property type="match status" value="1"/>
</dbReference>
<sequence length="239" mass="26800">MNPEDFKLALAEQGINLNSQQMAQFDSYYQLLVSWNEKMNLTAITDRDEVYLKHFYDSLTLAFHHDLSQPLRLVDVGSGAGFPAIPLKIAFPNLEVTIVDSLNKRINFLNTAIAELELKNCQAFHDRAETFGQNNDYRASFDLATARAVAKLAVLAEFCLPLVKKGGSFIAMKAAKTDEELAEAQFAIANLGGKFIEDIAFSLPDEAGQRHLVKIEKRKETPNKYPRRPGLPMKKPLIK</sequence>
<dbReference type="EMBL" id="CP014163">
    <property type="protein sequence ID" value="AMB99345.1"/>
    <property type="molecule type" value="Genomic_DNA"/>
</dbReference>
<reference evidence="8" key="2">
    <citation type="submission" date="2016-01" db="EMBL/GenBank/DDBJ databases">
        <title>Six Aerococcus type strain genome sequencing and assembly using PacBio and Illumina Hiseq.</title>
        <authorList>
            <person name="Carkaci D."/>
            <person name="Dargis R."/>
            <person name="Nielsen X.C."/>
            <person name="Skovgaard O."/>
            <person name="Fuursted K."/>
            <person name="Christensen J.J."/>
        </authorList>
    </citation>
    <scope>NUCLEOTIDE SEQUENCE [LARGE SCALE GENOMIC DNA]</scope>
    <source>
        <strain evidence="8">CCUG42038B</strain>
    </source>
</reference>
<dbReference type="GO" id="GO:0005829">
    <property type="term" value="C:cytosol"/>
    <property type="evidence" value="ECO:0007669"/>
    <property type="project" value="TreeGrafter"/>
</dbReference>
<name>A0A0X8FL72_9LACT</name>
<dbReference type="PANTHER" id="PTHR31760">
    <property type="entry name" value="S-ADENOSYL-L-METHIONINE-DEPENDENT METHYLTRANSFERASES SUPERFAMILY PROTEIN"/>
    <property type="match status" value="1"/>
</dbReference>
<dbReference type="KEGG" id="auh:AWM75_04725"/>
<comment type="function">
    <text evidence="6">Specifically methylates the N7 position of a guanine in 16S rRNA.</text>
</comment>
<feature type="binding site" evidence="6">
    <location>
        <position position="82"/>
    </location>
    <ligand>
        <name>S-adenosyl-L-methionine</name>
        <dbReference type="ChEBI" id="CHEBI:59789"/>
    </ligand>
</feature>
<feature type="binding site" evidence="6">
    <location>
        <position position="147"/>
    </location>
    <ligand>
        <name>S-adenosyl-L-methionine</name>
        <dbReference type="ChEBI" id="CHEBI:59789"/>
    </ligand>
</feature>
<evidence type="ECO:0000256" key="3">
    <source>
        <dbReference type="ARBA" id="ARBA00022603"/>
    </source>
</evidence>
<keyword evidence="1 6" id="KW-0963">Cytoplasm</keyword>
<dbReference type="PIRSF" id="PIRSF003078">
    <property type="entry name" value="GidB"/>
    <property type="match status" value="1"/>
</dbReference>
<reference evidence="7 8" key="1">
    <citation type="journal article" date="2016" name="Genome Announc.">
        <title>Complete Genome Sequences of Aerococcus christensenii CCUG 28831T, Aerococcus sanguinicola CCUG 43001T, Aerococcus urinae CCUG 36881T, Aerococcus urinaeequi CCUG 28094T, Aerococcus urinaehominis CCUG 42038 BT, and Aerococcus viridans CCUG 4311T.</title>
        <authorList>
            <person name="Carkaci D."/>
            <person name="Dargis R."/>
            <person name="Nielsen X.C."/>
            <person name="Skovgaard O."/>
            <person name="Fuursted K."/>
            <person name="Christensen J.J."/>
        </authorList>
    </citation>
    <scope>NUCLEOTIDE SEQUENCE [LARGE SCALE GENOMIC DNA]</scope>
    <source>
        <strain evidence="7 8">CCUG42038B</strain>
    </source>
</reference>
<dbReference type="GO" id="GO:0070043">
    <property type="term" value="F:rRNA (guanine-N7-)-methyltransferase activity"/>
    <property type="evidence" value="ECO:0007669"/>
    <property type="project" value="UniProtKB-UniRule"/>
</dbReference>
<evidence type="ECO:0000313" key="7">
    <source>
        <dbReference type="EMBL" id="AMB99345.1"/>
    </source>
</evidence>
<evidence type="ECO:0000313" key="8">
    <source>
        <dbReference type="Proteomes" id="UP000062260"/>
    </source>
</evidence>
<comment type="subcellular location">
    <subcellularLocation>
        <location evidence="6">Cytoplasm</location>
    </subcellularLocation>
</comment>
<dbReference type="InterPro" id="IPR029063">
    <property type="entry name" value="SAM-dependent_MTases_sf"/>
</dbReference>
<dbReference type="CDD" id="cd02440">
    <property type="entry name" value="AdoMet_MTases"/>
    <property type="match status" value="1"/>
</dbReference>
<proteinExistence type="inferred from homology"/>
<organism evidence="7 8">
    <name type="scientific">Aerococcus urinaehominis</name>
    <dbReference type="NCBI Taxonomy" id="128944"/>
    <lineage>
        <taxon>Bacteria</taxon>
        <taxon>Bacillati</taxon>
        <taxon>Bacillota</taxon>
        <taxon>Bacilli</taxon>
        <taxon>Lactobacillales</taxon>
        <taxon>Aerococcaceae</taxon>
        <taxon>Aerococcus</taxon>
    </lineage>
</organism>
<dbReference type="Proteomes" id="UP000062260">
    <property type="component" value="Chromosome"/>
</dbReference>
<keyword evidence="4 6" id="KW-0808">Transferase</keyword>
<comment type="similarity">
    <text evidence="6">Belongs to the methyltransferase superfamily. RNA methyltransferase RsmG family.</text>
</comment>
<evidence type="ECO:0000256" key="1">
    <source>
        <dbReference type="ARBA" id="ARBA00022490"/>
    </source>
</evidence>
<accession>A0A0X8FL72</accession>
<keyword evidence="8" id="KW-1185">Reference proteome</keyword>
<dbReference type="EC" id="2.1.1.-" evidence="6"/>
<dbReference type="NCBIfam" id="TIGR00138">
    <property type="entry name" value="rsmG_gidB"/>
    <property type="match status" value="1"/>
</dbReference>
<keyword evidence="5 6" id="KW-0949">S-adenosyl-L-methionine</keyword>
<comment type="caution">
    <text evidence="6">Lacks conserved residue(s) required for the propagation of feature annotation.</text>
</comment>
<keyword evidence="2 6" id="KW-0698">rRNA processing</keyword>
<dbReference type="PANTHER" id="PTHR31760:SF0">
    <property type="entry name" value="S-ADENOSYL-L-METHIONINE-DEPENDENT METHYLTRANSFERASES SUPERFAMILY PROTEIN"/>
    <property type="match status" value="1"/>
</dbReference>
<dbReference type="OrthoDB" id="9808773at2"/>
<protein>
    <recommendedName>
        <fullName evidence="6">Ribosomal RNA small subunit methyltransferase G</fullName>
        <ecNumber evidence="6">2.1.1.-</ecNumber>
    </recommendedName>
    <alternativeName>
        <fullName evidence="6">16S rRNA 7-methylguanosine methyltransferase</fullName>
        <shortName evidence="6">16S rRNA m7G methyltransferase</shortName>
    </alternativeName>
</protein>
<dbReference type="FunFam" id="3.40.50.150:FF:000041">
    <property type="entry name" value="Ribosomal RNA small subunit methyltransferase G"/>
    <property type="match status" value="1"/>
</dbReference>
<evidence type="ECO:0000256" key="2">
    <source>
        <dbReference type="ARBA" id="ARBA00022552"/>
    </source>
</evidence>
<keyword evidence="3 6" id="KW-0489">Methyltransferase</keyword>
<dbReference type="AlphaFoldDB" id="A0A0X8FL72"/>
<dbReference type="Pfam" id="PF02527">
    <property type="entry name" value="GidB"/>
    <property type="match status" value="1"/>
</dbReference>
<evidence type="ECO:0000256" key="4">
    <source>
        <dbReference type="ARBA" id="ARBA00022679"/>
    </source>
</evidence>
<gene>
    <name evidence="6" type="primary">rsmG</name>
    <name evidence="7" type="ORF">AWM75_04725</name>
</gene>
<dbReference type="STRING" id="128944.AWM75_04725"/>
<feature type="binding site" evidence="6">
    <location>
        <position position="77"/>
    </location>
    <ligand>
        <name>S-adenosyl-L-methionine</name>
        <dbReference type="ChEBI" id="CHEBI:59789"/>
    </ligand>
</feature>